<dbReference type="InterPro" id="IPR027417">
    <property type="entry name" value="P-loop_NTPase"/>
</dbReference>
<dbReference type="PANTHER" id="PTHR11649:SF13">
    <property type="entry name" value="ENGB-TYPE G DOMAIN-CONTAINING PROTEIN"/>
    <property type="match status" value="1"/>
</dbReference>
<dbReference type="GO" id="GO:0000917">
    <property type="term" value="P:division septum assembly"/>
    <property type="evidence" value="ECO:0007669"/>
    <property type="project" value="UniProtKB-KW"/>
</dbReference>
<evidence type="ECO:0000313" key="13">
    <source>
        <dbReference type="Proteomes" id="UP001204144"/>
    </source>
</evidence>
<proteinExistence type="inferred from homology"/>
<dbReference type="RefSeq" id="WP_255038587.1">
    <property type="nucleotide sequence ID" value="NZ_RJUF01000177.1"/>
</dbReference>
<keyword evidence="13" id="KW-1185">Reference proteome</keyword>
<comment type="cofactor">
    <cofactor evidence="1">
        <name>Mg(2+)</name>
        <dbReference type="ChEBI" id="CHEBI:18420"/>
    </cofactor>
</comment>
<dbReference type="FunFam" id="3.40.50.300:FF:000098">
    <property type="entry name" value="Probable GTP-binding protein EngB"/>
    <property type="match status" value="1"/>
</dbReference>
<organism evidence="12 13">
    <name type="scientific">Lacihabitans soyangensis</name>
    <dbReference type="NCBI Taxonomy" id="869394"/>
    <lineage>
        <taxon>Bacteria</taxon>
        <taxon>Pseudomonadati</taxon>
        <taxon>Bacteroidota</taxon>
        <taxon>Cytophagia</taxon>
        <taxon>Cytophagales</taxon>
        <taxon>Leadbetterellaceae</taxon>
        <taxon>Lacihabitans</taxon>
    </lineage>
</organism>
<dbReference type="CDD" id="cd01876">
    <property type="entry name" value="YihA_EngB"/>
    <property type="match status" value="1"/>
</dbReference>
<dbReference type="InterPro" id="IPR006073">
    <property type="entry name" value="GTP-bd"/>
</dbReference>
<comment type="caution">
    <text evidence="12">The sequence shown here is derived from an EMBL/GenBank/DDBJ whole genome shotgun (WGS) entry which is preliminary data.</text>
</comment>
<keyword evidence="6" id="KW-0460">Magnesium</keyword>
<comment type="function">
    <text evidence="10">Necessary for normal cell division and for the maintenance of normal septation.</text>
</comment>
<evidence type="ECO:0000256" key="1">
    <source>
        <dbReference type="ARBA" id="ARBA00001946"/>
    </source>
</evidence>
<feature type="domain" description="EngB-type G" evidence="11">
    <location>
        <begin position="23"/>
        <end position="198"/>
    </location>
</feature>
<dbReference type="GO" id="GO:0005525">
    <property type="term" value="F:GTP binding"/>
    <property type="evidence" value="ECO:0007669"/>
    <property type="project" value="UniProtKB-UniRule"/>
</dbReference>
<comment type="similarity">
    <text evidence="2 10">Belongs to the TRAFAC class TrmE-Era-EngA-EngB-Septin-like GTPase superfamily. EngB GTPase family.</text>
</comment>
<dbReference type="GO" id="GO:0046872">
    <property type="term" value="F:metal ion binding"/>
    <property type="evidence" value="ECO:0007669"/>
    <property type="project" value="UniProtKB-KW"/>
</dbReference>
<keyword evidence="9 10" id="KW-0131">Cell cycle</keyword>
<dbReference type="InterPro" id="IPR030393">
    <property type="entry name" value="G_ENGB_dom"/>
</dbReference>
<dbReference type="Pfam" id="PF01926">
    <property type="entry name" value="MMR_HSR1"/>
    <property type="match status" value="1"/>
</dbReference>
<keyword evidence="5 10" id="KW-0547">Nucleotide-binding</keyword>
<keyword evidence="7 10" id="KW-0342">GTP-binding</keyword>
<dbReference type="NCBIfam" id="TIGR03598">
    <property type="entry name" value="GTPase_YsxC"/>
    <property type="match status" value="1"/>
</dbReference>
<gene>
    <name evidence="10" type="primary">engB</name>
    <name evidence="12" type="ORF">EGI31_18380</name>
</gene>
<keyword evidence="8 10" id="KW-0717">Septation</keyword>
<dbReference type="AlphaFoldDB" id="A0AAE3H6F9"/>
<dbReference type="SUPFAM" id="SSF52540">
    <property type="entry name" value="P-loop containing nucleoside triphosphate hydrolases"/>
    <property type="match status" value="1"/>
</dbReference>
<evidence type="ECO:0000256" key="10">
    <source>
        <dbReference type="HAMAP-Rule" id="MF_00321"/>
    </source>
</evidence>
<keyword evidence="4" id="KW-0479">Metal-binding</keyword>
<evidence type="ECO:0000313" key="12">
    <source>
        <dbReference type="EMBL" id="MCP9764906.1"/>
    </source>
</evidence>
<evidence type="ECO:0000256" key="2">
    <source>
        <dbReference type="ARBA" id="ARBA00009638"/>
    </source>
</evidence>
<evidence type="ECO:0000256" key="7">
    <source>
        <dbReference type="ARBA" id="ARBA00023134"/>
    </source>
</evidence>
<accession>A0AAE3H6F9</accession>
<evidence type="ECO:0000256" key="4">
    <source>
        <dbReference type="ARBA" id="ARBA00022723"/>
    </source>
</evidence>
<evidence type="ECO:0000259" key="11">
    <source>
        <dbReference type="PROSITE" id="PS51706"/>
    </source>
</evidence>
<sequence length="200" mass="22847">MYQIKEAKFNKSASRVENCPQDDLPEIAFIGRSNVGKSSLLNMLTGVKNLAKTSSTPGKTQLINHFLIDNKWHLVDLPGYGYAKVPVSEKAKWEKMTWDYLLQRPNLLYVFVLLDIRLSPQKKDLEFIQKLGENGVPLKLVFTKADKVKTMEGQKNITDFMGALSETWQILPEYFISSSERKTGKTEILGLIEEIIFPNY</sequence>
<evidence type="ECO:0000256" key="5">
    <source>
        <dbReference type="ARBA" id="ARBA00022741"/>
    </source>
</evidence>
<dbReference type="PROSITE" id="PS51706">
    <property type="entry name" value="G_ENGB"/>
    <property type="match status" value="1"/>
</dbReference>
<dbReference type="EMBL" id="RJUF01000177">
    <property type="protein sequence ID" value="MCP9764906.1"/>
    <property type="molecule type" value="Genomic_DNA"/>
</dbReference>
<reference evidence="12 13" key="1">
    <citation type="submission" date="2018-11" db="EMBL/GenBank/DDBJ databases">
        <title>Novel bacteria species description.</title>
        <authorList>
            <person name="Han J.-H."/>
        </authorList>
    </citation>
    <scope>NUCLEOTIDE SEQUENCE [LARGE SCALE GENOMIC DNA]</scope>
    <source>
        <strain evidence="12 13">KCTC23259</strain>
    </source>
</reference>
<protein>
    <recommendedName>
        <fullName evidence="10">Probable GTP-binding protein EngB</fullName>
    </recommendedName>
</protein>
<evidence type="ECO:0000256" key="9">
    <source>
        <dbReference type="ARBA" id="ARBA00023306"/>
    </source>
</evidence>
<dbReference type="Proteomes" id="UP001204144">
    <property type="component" value="Unassembled WGS sequence"/>
</dbReference>
<name>A0AAE3H6F9_9BACT</name>
<dbReference type="HAMAP" id="MF_00321">
    <property type="entry name" value="GTPase_EngB"/>
    <property type="match status" value="1"/>
</dbReference>
<dbReference type="PANTHER" id="PTHR11649">
    <property type="entry name" value="MSS1/TRME-RELATED GTP-BINDING PROTEIN"/>
    <property type="match status" value="1"/>
</dbReference>
<evidence type="ECO:0000256" key="3">
    <source>
        <dbReference type="ARBA" id="ARBA00022618"/>
    </source>
</evidence>
<evidence type="ECO:0000256" key="6">
    <source>
        <dbReference type="ARBA" id="ARBA00022842"/>
    </source>
</evidence>
<evidence type="ECO:0000256" key="8">
    <source>
        <dbReference type="ARBA" id="ARBA00023210"/>
    </source>
</evidence>
<dbReference type="InterPro" id="IPR019987">
    <property type="entry name" value="GTP-bd_ribosome_bio_YsxC"/>
</dbReference>
<dbReference type="Gene3D" id="3.40.50.300">
    <property type="entry name" value="P-loop containing nucleotide triphosphate hydrolases"/>
    <property type="match status" value="1"/>
</dbReference>
<keyword evidence="3 10" id="KW-0132">Cell division</keyword>